<feature type="coiled-coil region" evidence="1">
    <location>
        <begin position="83"/>
        <end position="124"/>
    </location>
</feature>
<dbReference type="EMBL" id="JAHQIW010000381">
    <property type="protein sequence ID" value="KAJ1347799.1"/>
    <property type="molecule type" value="Genomic_DNA"/>
</dbReference>
<organism evidence="2 3">
    <name type="scientific">Parelaphostrongylus tenuis</name>
    <name type="common">Meningeal worm</name>
    <dbReference type="NCBI Taxonomy" id="148309"/>
    <lineage>
        <taxon>Eukaryota</taxon>
        <taxon>Metazoa</taxon>
        <taxon>Ecdysozoa</taxon>
        <taxon>Nematoda</taxon>
        <taxon>Chromadorea</taxon>
        <taxon>Rhabditida</taxon>
        <taxon>Rhabditina</taxon>
        <taxon>Rhabditomorpha</taxon>
        <taxon>Strongyloidea</taxon>
        <taxon>Metastrongylidae</taxon>
        <taxon>Parelaphostrongylus</taxon>
    </lineage>
</organism>
<protein>
    <submittedName>
        <fullName evidence="2">Uncharacterized protein</fullName>
    </submittedName>
</protein>
<accession>A0AAD5QFQ2</accession>
<sequence length="142" mass="16510">MSEAFQGEKKKNIALLCEEIENLTRDADETLGEVVKCRKTYPVAIGELKMSENRERFARLLEAPLKSSRPPKALDVEWLQNDITRTIDKCENLSKKKEALEARLLQLRNEQQIREERCKRLEELVNSEKYAPIHALPDDFVL</sequence>
<dbReference type="Proteomes" id="UP001196413">
    <property type="component" value="Unassembled WGS sequence"/>
</dbReference>
<evidence type="ECO:0000256" key="1">
    <source>
        <dbReference type="SAM" id="Coils"/>
    </source>
</evidence>
<proteinExistence type="predicted"/>
<keyword evidence="1" id="KW-0175">Coiled coil</keyword>
<dbReference type="AlphaFoldDB" id="A0AAD5QFQ2"/>
<evidence type="ECO:0000313" key="3">
    <source>
        <dbReference type="Proteomes" id="UP001196413"/>
    </source>
</evidence>
<keyword evidence="3" id="KW-1185">Reference proteome</keyword>
<comment type="caution">
    <text evidence="2">The sequence shown here is derived from an EMBL/GenBank/DDBJ whole genome shotgun (WGS) entry which is preliminary data.</text>
</comment>
<name>A0AAD5QFQ2_PARTN</name>
<reference evidence="2" key="1">
    <citation type="submission" date="2021-06" db="EMBL/GenBank/DDBJ databases">
        <title>Parelaphostrongylus tenuis whole genome reference sequence.</title>
        <authorList>
            <person name="Garwood T.J."/>
            <person name="Larsen P.A."/>
            <person name="Fountain-Jones N.M."/>
            <person name="Garbe J.R."/>
            <person name="Macchietto M.G."/>
            <person name="Kania S.A."/>
            <person name="Gerhold R.W."/>
            <person name="Richards J.E."/>
            <person name="Wolf T.M."/>
        </authorList>
    </citation>
    <scope>NUCLEOTIDE SEQUENCE</scope>
    <source>
        <strain evidence="2">MNPRO001-30</strain>
        <tissue evidence="2">Meninges</tissue>
    </source>
</reference>
<gene>
    <name evidence="2" type="ORF">KIN20_002963</name>
</gene>
<evidence type="ECO:0000313" key="2">
    <source>
        <dbReference type="EMBL" id="KAJ1347799.1"/>
    </source>
</evidence>